<dbReference type="Gramene" id="Pp3c11_910V3.15">
    <property type="protein sequence ID" value="Pp3c11_910V3.15"/>
    <property type="gene ID" value="Pp3c11_910"/>
</dbReference>
<name>A0A7I4A9Q5_PHYPA</name>
<protein>
    <recommendedName>
        <fullName evidence="1">Protein SirB1 N-terminal domain-containing protein</fullName>
    </recommendedName>
</protein>
<organism evidence="2 3">
    <name type="scientific">Physcomitrium patens</name>
    <name type="common">Spreading-leaved earth moss</name>
    <name type="synonym">Physcomitrella patens</name>
    <dbReference type="NCBI Taxonomy" id="3218"/>
    <lineage>
        <taxon>Eukaryota</taxon>
        <taxon>Viridiplantae</taxon>
        <taxon>Streptophyta</taxon>
        <taxon>Embryophyta</taxon>
        <taxon>Bryophyta</taxon>
        <taxon>Bryophytina</taxon>
        <taxon>Bryopsida</taxon>
        <taxon>Funariidae</taxon>
        <taxon>Funariales</taxon>
        <taxon>Funariaceae</taxon>
        <taxon>Physcomitrium</taxon>
    </lineage>
</organism>
<dbReference type="Pfam" id="PF13369">
    <property type="entry name" value="Transglut_core2"/>
    <property type="match status" value="1"/>
</dbReference>
<dbReference type="EnsemblPlants" id="Pp3c11_910V3.15">
    <property type="protein sequence ID" value="Pp3c11_910V3.15"/>
    <property type="gene ID" value="Pp3c11_910"/>
</dbReference>
<keyword evidence="3" id="KW-1185">Reference proteome</keyword>
<dbReference type="EMBL" id="ABEU02000011">
    <property type="status" value="NOT_ANNOTATED_CDS"/>
    <property type="molecule type" value="Genomic_DNA"/>
</dbReference>
<reference evidence="2 3" key="1">
    <citation type="journal article" date="2008" name="Science">
        <title>The Physcomitrella genome reveals evolutionary insights into the conquest of land by plants.</title>
        <authorList>
            <person name="Rensing S."/>
            <person name="Lang D."/>
            <person name="Zimmer A."/>
            <person name="Terry A."/>
            <person name="Salamov A."/>
            <person name="Shapiro H."/>
            <person name="Nishiyama T."/>
            <person name="Perroud P.-F."/>
            <person name="Lindquist E."/>
            <person name="Kamisugi Y."/>
            <person name="Tanahashi T."/>
            <person name="Sakakibara K."/>
            <person name="Fujita T."/>
            <person name="Oishi K."/>
            <person name="Shin-I T."/>
            <person name="Kuroki Y."/>
            <person name="Toyoda A."/>
            <person name="Suzuki Y."/>
            <person name="Hashimoto A."/>
            <person name="Yamaguchi K."/>
            <person name="Sugano A."/>
            <person name="Kohara Y."/>
            <person name="Fujiyama A."/>
            <person name="Anterola A."/>
            <person name="Aoki S."/>
            <person name="Ashton N."/>
            <person name="Barbazuk W.B."/>
            <person name="Barker E."/>
            <person name="Bennetzen J."/>
            <person name="Bezanilla M."/>
            <person name="Blankenship R."/>
            <person name="Cho S.H."/>
            <person name="Dutcher S."/>
            <person name="Estelle M."/>
            <person name="Fawcett J.A."/>
            <person name="Gundlach H."/>
            <person name="Hanada K."/>
            <person name="Heyl A."/>
            <person name="Hicks K.A."/>
            <person name="Hugh J."/>
            <person name="Lohr M."/>
            <person name="Mayer K."/>
            <person name="Melkozernov A."/>
            <person name="Murata T."/>
            <person name="Nelson D."/>
            <person name="Pils B."/>
            <person name="Prigge M."/>
            <person name="Reiss B."/>
            <person name="Renner T."/>
            <person name="Rombauts S."/>
            <person name="Rushton P."/>
            <person name="Sanderfoot A."/>
            <person name="Schween G."/>
            <person name="Shiu S.-H."/>
            <person name="Stueber K."/>
            <person name="Theodoulou F.L."/>
            <person name="Tu H."/>
            <person name="Van de Peer Y."/>
            <person name="Verrier P.J."/>
            <person name="Waters E."/>
            <person name="Wood A."/>
            <person name="Yang L."/>
            <person name="Cove D."/>
            <person name="Cuming A."/>
            <person name="Hasebe M."/>
            <person name="Lucas S."/>
            <person name="Mishler D.B."/>
            <person name="Reski R."/>
            <person name="Grigoriev I."/>
            <person name="Quatrano R.S."/>
            <person name="Boore J.L."/>
        </authorList>
    </citation>
    <scope>NUCLEOTIDE SEQUENCE [LARGE SCALE GENOMIC DNA]</scope>
    <source>
        <strain evidence="2 3">cv. Gransden 2004</strain>
    </source>
</reference>
<accession>A0A7I4A9Q5</accession>
<dbReference type="Proteomes" id="UP000006727">
    <property type="component" value="Chromosome 11"/>
</dbReference>
<dbReference type="PANTHER" id="PTHR31350:SF29">
    <property type="entry name" value="PROTEIN SIRB1 N-TERMINAL DOMAIN-CONTAINING PROTEIN"/>
    <property type="match status" value="1"/>
</dbReference>
<reference evidence="2 3" key="2">
    <citation type="journal article" date="2018" name="Plant J.">
        <title>The Physcomitrella patens chromosome-scale assembly reveals moss genome structure and evolution.</title>
        <authorList>
            <person name="Lang D."/>
            <person name="Ullrich K.K."/>
            <person name="Murat F."/>
            <person name="Fuchs J."/>
            <person name="Jenkins J."/>
            <person name="Haas F.B."/>
            <person name="Piednoel M."/>
            <person name="Gundlach H."/>
            <person name="Van Bel M."/>
            <person name="Meyberg R."/>
            <person name="Vives C."/>
            <person name="Morata J."/>
            <person name="Symeonidi A."/>
            <person name="Hiss M."/>
            <person name="Muchero W."/>
            <person name="Kamisugi Y."/>
            <person name="Saleh O."/>
            <person name="Blanc G."/>
            <person name="Decker E.L."/>
            <person name="van Gessel N."/>
            <person name="Grimwood J."/>
            <person name="Hayes R.D."/>
            <person name="Graham S.W."/>
            <person name="Gunter L.E."/>
            <person name="McDaniel S.F."/>
            <person name="Hoernstein S.N.W."/>
            <person name="Larsson A."/>
            <person name="Li F.W."/>
            <person name="Perroud P.F."/>
            <person name="Phillips J."/>
            <person name="Ranjan P."/>
            <person name="Rokshar D.S."/>
            <person name="Rothfels C.J."/>
            <person name="Schneider L."/>
            <person name="Shu S."/>
            <person name="Stevenson D.W."/>
            <person name="Thummler F."/>
            <person name="Tillich M."/>
            <person name="Villarreal Aguilar J.C."/>
            <person name="Widiez T."/>
            <person name="Wong G.K."/>
            <person name="Wymore A."/>
            <person name="Zhang Y."/>
            <person name="Zimmer A.D."/>
            <person name="Quatrano R.S."/>
            <person name="Mayer K.F.X."/>
            <person name="Goodstein D."/>
            <person name="Casacuberta J.M."/>
            <person name="Vandepoele K."/>
            <person name="Reski R."/>
            <person name="Cuming A.C."/>
            <person name="Tuskan G.A."/>
            <person name="Maumus F."/>
            <person name="Salse J."/>
            <person name="Schmutz J."/>
            <person name="Rensing S.A."/>
        </authorList>
    </citation>
    <scope>NUCLEOTIDE SEQUENCE [LARGE SCALE GENOMIC DNA]</scope>
    <source>
        <strain evidence="2 3">cv. Gransden 2004</strain>
    </source>
</reference>
<sequence length="546" mass="59630">MKPASLARFNGGLCWVFVESVRGDCCQGIHSTRAEGEVGAGMAVLQPSLQFTSSCPSQNIGHGEHRMINSQGLQCLPCFGAATTLKPSSADGMSRWKRNRALRHSDTSAPSSSPFCAKKAPNCKGKCFCTVFNEDTGEGGDKDCDGAVGTSWLHYLMDQAGIETSHAQVARRNFAEEIANLRAASEEVGSGKPEGSVDLARAALEIAAEDDALVSHSPVPLPVDAYLNRLQAMAVEFAGHYLPRQHASDPYTVFEALDLYLFGYQGFKRTKSLHNIVDARVFYLNTVLTTRLGTPVMLALIYSELIKRLQQIGVIDFSVDMELPTNLNDFPRPRVATQDDTKRGDEQTLLFTPELLLVEVLRSLKQLYWPWRENGTIGEGSGFLQAATAASRGIGMTASASAFDSLFHAPHSSGGAELARARSAQLRLQRGIWTSTNFGDLRRALAASERLVLLGVDEQELRDYGMLLFHAGLYGRSFEYLNAYSTSLLYVQANSAVPAALSPLKMKEDVALERLLERLRLILAEQAWLGTSGTQFGSSELPPDPW</sequence>
<evidence type="ECO:0000313" key="2">
    <source>
        <dbReference type="EnsemblPlants" id="Pp3c11_910V3.14"/>
    </source>
</evidence>
<feature type="domain" description="Protein SirB1 N-terminal" evidence="1">
    <location>
        <begin position="225"/>
        <end position="310"/>
    </location>
</feature>
<gene>
    <name evidence="2" type="primary">LOC112288242</name>
</gene>
<dbReference type="EnsemblPlants" id="Pp3c11_910V3.14">
    <property type="protein sequence ID" value="Pp3c11_910V3.14"/>
    <property type="gene ID" value="Pp3c11_910"/>
</dbReference>
<dbReference type="AlphaFoldDB" id="A0A7I4A9Q5"/>
<evidence type="ECO:0000313" key="3">
    <source>
        <dbReference type="Proteomes" id="UP000006727"/>
    </source>
</evidence>
<reference evidence="2" key="3">
    <citation type="submission" date="2020-12" db="UniProtKB">
        <authorList>
            <consortium name="EnsemblPlants"/>
        </authorList>
    </citation>
    <scope>IDENTIFICATION</scope>
</reference>
<proteinExistence type="predicted"/>
<dbReference type="InterPro" id="IPR032698">
    <property type="entry name" value="SirB1_N"/>
</dbReference>
<dbReference type="Gramene" id="Pp3c11_910V3.14">
    <property type="protein sequence ID" value="Pp3c11_910V3.14"/>
    <property type="gene ID" value="Pp3c11_910"/>
</dbReference>
<evidence type="ECO:0000259" key="1">
    <source>
        <dbReference type="Pfam" id="PF13369"/>
    </source>
</evidence>
<dbReference type="PANTHER" id="PTHR31350">
    <property type="entry name" value="SI:DKEY-261L7.2"/>
    <property type="match status" value="1"/>
</dbReference>